<evidence type="ECO:0000313" key="10">
    <source>
        <dbReference type="EMBL" id="OBA28429.1"/>
    </source>
</evidence>
<feature type="transmembrane region" description="Helical" evidence="8">
    <location>
        <begin position="582"/>
        <end position="602"/>
    </location>
</feature>
<feature type="transmembrane region" description="Helical" evidence="8">
    <location>
        <begin position="278"/>
        <end position="297"/>
    </location>
</feature>
<dbReference type="Proteomes" id="UP000092321">
    <property type="component" value="Unassembled WGS sequence"/>
</dbReference>
<feature type="transmembrane region" description="Helical" evidence="8">
    <location>
        <begin position="39"/>
        <end position="72"/>
    </location>
</feature>
<evidence type="ECO:0000256" key="8">
    <source>
        <dbReference type="SAM" id="Phobius"/>
    </source>
</evidence>
<dbReference type="EMBL" id="LXPE01000004">
    <property type="protein sequence ID" value="OBA28429.1"/>
    <property type="molecule type" value="Genomic_DNA"/>
</dbReference>
<dbReference type="InterPro" id="IPR004837">
    <property type="entry name" value="NaCa_Exmemb"/>
</dbReference>
<name>A0A1B7TI65_9ASCO</name>
<sequence>MYGGIASNPQVLPHADNNNNNNTTGGYGEISKNVKFLNFIYTITFGLLLFFFFIGCGFLVMILNLGCGFACSFEQMRIFWQMACFLRNPFGKVLYLKEGLLSNASDHDIVVGNDLHLQRRYKSHDTKSVSTNNNNNTNTSGNYGSVPLSAKYFLNDDMRDKMGSTYTKYVYWFVVNIIVRVFLNIIAAILWISVLAIPMSHILLVVIAVMKKFPLSFRVQDLEDIEVTRSSDERRSVNEASSSISCDKEKIKLDDILICTFKWCGLKYYKLTLDGTNVIVLNLLLVVVFTITDYYYLHLLNDLQLFILCLISTFPLSFYIGGAIASISLSTSMALGSVINALFSSIIEIFLYCVALNNEKGLLVEGGIIGSLLAGTLCLPGVSMLGGSLFKKTQYYNPKSAGVSSAMLIFAILTMVIPSWVYIIYGGLEMVCETYLSNGDEDRSDCYFQNKPLSLNSFFTTKIEPLSFIIAICLFLVYIMGLWFTLKTHASMIWSLPISSKDESGNNSNSVNVVASNDTTTAASVLESGQTSFVNEAIANNNDGEGKHDAPNWSKNKAFAILLTATIFIILSFPILKPKFLGVTVFALVPNLTEFLNAYSFAKNGNVSLSMEIGSAYVLQVVLLQIPALVIYSIVKLNLVEKSIVPAPDEIKSFLFTLVFPKFDLMATISSVFLFTYLYSEGKSNYLKGTLLLMFYAILIVGLFLQSSMDND</sequence>
<evidence type="ECO:0000256" key="7">
    <source>
        <dbReference type="ARBA" id="ARBA00023136"/>
    </source>
</evidence>
<keyword evidence="7 8" id="KW-0472">Membrane</keyword>
<feature type="transmembrane region" description="Helical" evidence="8">
    <location>
        <begin position="369"/>
        <end position="390"/>
    </location>
</feature>
<evidence type="ECO:0000259" key="9">
    <source>
        <dbReference type="Pfam" id="PF01699"/>
    </source>
</evidence>
<keyword evidence="6" id="KW-0406">Ion transport</keyword>
<evidence type="ECO:0000256" key="6">
    <source>
        <dbReference type="ARBA" id="ARBA00023065"/>
    </source>
</evidence>
<keyword evidence="3" id="KW-0813">Transport</keyword>
<feature type="transmembrane region" description="Helical" evidence="8">
    <location>
        <begin position="691"/>
        <end position="709"/>
    </location>
</feature>
<evidence type="ECO:0000256" key="1">
    <source>
        <dbReference type="ARBA" id="ARBA00004127"/>
    </source>
</evidence>
<keyword evidence="4 8" id="KW-0812">Transmembrane</keyword>
<organism evidence="10 11">
    <name type="scientific">Hanseniaspora valbyensis NRRL Y-1626</name>
    <dbReference type="NCBI Taxonomy" id="766949"/>
    <lineage>
        <taxon>Eukaryota</taxon>
        <taxon>Fungi</taxon>
        <taxon>Dikarya</taxon>
        <taxon>Ascomycota</taxon>
        <taxon>Saccharomycotina</taxon>
        <taxon>Saccharomycetes</taxon>
        <taxon>Saccharomycodales</taxon>
        <taxon>Saccharomycodaceae</taxon>
        <taxon>Hanseniaspora</taxon>
    </lineage>
</organism>
<reference evidence="11" key="1">
    <citation type="journal article" date="2016" name="Proc. Natl. Acad. Sci. U.S.A.">
        <title>Comparative genomics of biotechnologically important yeasts.</title>
        <authorList>
            <person name="Riley R."/>
            <person name="Haridas S."/>
            <person name="Wolfe K.H."/>
            <person name="Lopes M.R."/>
            <person name="Hittinger C.T."/>
            <person name="Goeker M."/>
            <person name="Salamov A.A."/>
            <person name="Wisecaver J.H."/>
            <person name="Long T.M."/>
            <person name="Calvey C.H."/>
            <person name="Aerts A.L."/>
            <person name="Barry K.W."/>
            <person name="Choi C."/>
            <person name="Clum A."/>
            <person name="Coughlan A.Y."/>
            <person name="Deshpande S."/>
            <person name="Douglass A.P."/>
            <person name="Hanson S.J."/>
            <person name="Klenk H.-P."/>
            <person name="LaButti K.M."/>
            <person name="Lapidus A."/>
            <person name="Lindquist E.A."/>
            <person name="Lipzen A.M."/>
            <person name="Meier-Kolthoff J.P."/>
            <person name="Ohm R.A."/>
            <person name="Otillar R.P."/>
            <person name="Pangilinan J.L."/>
            <person name="Peng Y."/>
            <person name="Rokas A."/>
            <person name="Rosa C.A."/>
            <person name="Scheuner C."/>
            <person name="Sibirny A.A."/>
            <person name="Slot J.C."/>
            <person name="Stielow J.B."/>
            <person name="Sun H."/>
            <person name="Kurtzman C.P."/>
            <person name="Blackwell M."/>
            <person name="Grigoriev I.V."/>
            <person name="Jeffries T.W."/>
        </authorList>
    </citation>
    <scope>NUCLEOTIDE SEQUENCE [LARGE SCALE GENOMIC DNA]</scope>
    <source>
        <strain evidence="11">NRRL Y-1626</strain>
    </source>
</reference>
<proteinExistence type="inferred from homology"/>
<evidence type="ECO:0000256" key="2">
    <source>
        <dbReference type="ARBA" id="ARBA00008170"/>
    </source>
</evidence>
<dbReference type="AlphaFoldDB" id="A0A1B7TI65"/>
<feature type="domain" description="Sodium/calcium exchanger membrane region" evidence="9">
    <location>
        <begin position="304"/>
        <end position="485"/>
    </location>
</feature>
<comment type="similarity">
    <text evidence="2">Belongs to the Ca(2+):cation antiporter (CaCA) (TC 2.A.19) family.</text>
</comment>
<dbReference type="GO" id="GO:0015369">
    <property type="term" value="F:calcium:proton antiporter activity"/>
    <property type="evidence" value="ECO:0007669"/>
    <property type="project" value="TreeGrafter"/>
</dbReference>
<dbReference type="PANTHER" id="PTHR31503:SF10">
    <property type="entry name" value="VNX1 PROTEIN"/>
    <property type="match status" value="1"/>
</dbReference>
<feature type="transmembrane region" description="Helical" evidence="8">
    <location>
        <begin position="558"/>
        <end position="576"/>
    </location>
</feature>
<dbReference type="Pfam" id="PF01699">
    <property type="entry name" value="Na_Ca_ex"/>
    <property type="match status" value="2"/>
</dbReference>
<evidence type="ECO:0000256" key="5">
    <source>
        <dbReference type="ARBA" id="ARBA00022989"/>
    </source>
</evidence>
<feature type="transmembrane region" description="Helical" evidence="8">
    <location>
        <begin position="655"/>
        <end position="679"/>
    </location>
</feature>
<protein>
    <recommendedName>
        <fullName evidence="9">Sodium/calcium exchanger membrane region domain-containing protein</fullName>
    </recommendedName>
</protein>
<dbReference type="GO" id="GO:0005774">
    <property type="term" value="C:vacuolar membrane"/>
    <property type="evidence" value="ECO:0007669"/>
    <property type="project" value="UniProtKB-ARBA"/>
</dbReference>
<dbReference type="PANTHER" id="PTHR31503">
    <property type="entry name" value="VACUOLAR CALCIUM ION TRANSPORTER"/>
    <property type="match status" value="1"/>
</dbReference>
<feature type="transmembrane region" description="Helical" evidence="8">
    <location>
        <begin position="614"/>
        <end position="635"/>
    </location>
</feature>
<gene>
    <name evidence="10" type="ORF">HANVADRAFT_58256</name>
</gene>
<feature type="transmembrane region" description="Helical" evidence="8">
    <location>
        <begin position="466"/>
        <end position="486"/>
    </location>
</feature>
<dbReference type="InterPro" id="IPR004713">
    <property type="entry name" value="CaH_exchang"/>
</dbReference>
<feature type="transmembrane region" description="Helical" evidence="8">
    <location>
        <begin position="303"/>
        <end position="325"/>
    </location>
</feature>
<comment type="subcellular location">
    <subcellularLocation>
        <location evidence="1">Endomembrane system</location>
        <topology evidence="1">Multi-pass membrane protein</topology>
    </subcellularLocation>
</comment>
<feature type="domain" description="Sodium/calcium exchanger membrane region" evidence="9">
    <location>
        <begin position="575"/>
        <end position="704"/>
    </location>
</feature>
<keyword evidence="5 8" id="KW-1133">Transmembrane helix</keyword>
<feature type="transmembrane region" description="Helical" evidence="8">
    <location>
        <begin position="189"/>
        <end position="210"/>
    </location>
</feature>
<feature type="transmembrane region" description="Helical" evidence="8">
    <location>
        <begin position="402"/>
        <end position="425"/>
    </location>
</feature>
<comment type="caution">
    <text evidence="10">The sequence shown here is derived from an EMBL/GenBank/DDBJ whole genome shotgun (WGS) entry which is preliminary data.</text>
</comment>
<evidence type="ECO:0000256" key="3">
    <source>
        <dbReference type="ARBA" id="ARBA00022448"/>
    </source>
</evidence>
<feature type="transmembrane region" description="Helical" evidence="8">
    <location>
        <begin position="166"/>
        <end position="183"/>
    </location>
</feature>
<evidence type="ECO:0000256" key="4">
    <source>
        <dbReference type="ARBA" id="ARBA00022692"/>
    </source>
</evidence>
<dbReference type="Gene3D" id="1.20.1420.30">
    <property type="entry name" value="NCX, central ion-binding region"/>
    <property type="match status" value="1"/>
</dbReference>
<evidence type="ECO:0000313" key="11">
    <source>
        <dbReference type="Proteomes" id="UP000092321"/>
    </source>
</evidence>
<keyword evidence="11" id="KW-1185">Reference proteome</keyword>
<dbReference type="GO" id="GO:0006874">
    <property type="term" value="P:intracellular calcium ion homeostasis"/>
    <property type="evidence" value="ECO:0007669"/>
    <property type="project" value="TreeGrafter"/>
</dbReference>
<dbReference type="InterPro" id="IPR044880">
    <property type="entry name" value="NCX_ion-bd_dom_sf"/>
</dbReference>
<dbReference type="GO" id="GO:0012505">
    <property type="term" value="C:endomembrane system"/>
    <property type="evidence" value="ECO:0007669"/>
    <property type="project" value="UniProtKB-SubCell"/>
</dbReference>
<dbReference type="OrthoDB" id="16982at2759"/>
<accession>A0A1B7TI65</accession>
<feature type="transmembrane region" description="Helical" evidence="8">
    <location>
        <begin position="337"/>
        <end position="357"/>
    </location>
</feature>